<keyword evidence="1" id="KW-0472">Membrane</keyword>
<name>A0A3E1Y6G3_9BACT</name>
<evidence type="ECO:0000256" key="1">
    <source>
        <dbReference type="SAM" id="Phobius"/>
    </source>
</evidence>
<evidence type="ECO:0000313" key="3">
    <source>
        <dbReference type="Proteomes" id="UP000260644"/>
    </source>
</evidence>
<proteinExistence type="predicted"/>
<dbReference type="EMBL" id="QPMM01000010">
    <property type="protein sequence ID" value="RFS20520.1"/>
    <property type="molecule type" value="Genomic_DNA"/>
</dbReference>
<accession>A0A3E1Y6G3</accession>
<keyword evidence="3" id="KW-1185">Reference proteome</keyword>
<protein>
    <submittedName>
        <fullName evidence="2">Uncharacterized protein</fullName>
    </submittedName>
</protein>
<dbReference type="OrthoDB" id="675704at2"/>
<organism evidence="2 3">
    <name type="scientific">Chitinophaga silvatica</name>
    <dbReference type="NCBI Taxonomy" id="2282649"/>
    <lineage>
        <taxon>Bacteria</taxon>
        <taxon>Pseudomonadati</taxon>
        <taxon>Bacteroidota</taxon>
        <taxon>Chitinophagia</taxon>
        <taxon>Chitinophagales</taxon>
        <taxon>Chitinophagaceae</taxon>
        <taxon>Chitinophaga</taxon>
    </lineage>
</organism>
<reference evidence="2 3" key="1">
    <citation type="submission" date="2018-07" db="EMBL/GenBank/DDBJ databases">
        <title>Chitinophaga K2CV101002-2 sp. nov., isolated from a monsoon evergreen broad-leaved forest soil.</title>
        <authorList>
            <person name="Lv Y."/>
        </authorList>
    </citation>
    <scope>NUCLEOTIDE SEQUENCE [LARGE SCALE GENOMIC DNA]</scope>
    <source>
        <strain evidence="2 3">GDMCC 1.1288</strain>
    </source>
</reference>
<feature type="transmembrane region" description="Helical" evidence="1">
    <location>
        <begin position="115"/>
        <end position="134"/>
    </location>
</feature>
<evidence type="ECO:0000313" key="2">
    <source>
        <dbReference type="EMBL" id="RFS20520.1"/>
    </source>
</evidence>
<sequence length="136" mass="15230">MSTEQVCPWCGNANAPERTNLTSQPNVCPQCLRDLSNLNGPAANKIASTRRKIEENSIQLCISRGKINAIKYYRTEMNKLPGISVSLLEAKETIESMLNARRLHDLVKPPGRNGYVIALFLLALIIASIIYFFTHR</sequence>
<gene>
    <name evidence="2" type="ORF">DVR12_18310</name>
</gene>
<keyword evidence="1" id="KW-0812">Transmembrane</keyword>
<dbReference type="RefSeq" id="WP_116977241.1">
    <property type="nucleotide sequence ID" value="NZ_QPMM01000010.1"/>
</dbReference>
<dbReference type="Proteomes" id="UP000260644">
    <property type="component" value="Unassembled WGS sequence"/>
</dbReference>
<keyword evidence="1" id="KW-1133">Transmembrane helix</keyword>
<comment type="caution">
    <text evidence="2">The sequence shown here is derived from an EMBL/GenBank/DDBJ whole genome shotgun (WGS) entry which is preliminary data.</text>
</comment>
<dbReference type="AlphaFoldDB" id="A0A3E1Y6G3"/>